<evidence type="ECO:0000313" key="12">
    <source>
        <dbReference type="Proteomes" id="UP000269221"/>
    </source>
</evidence>
<keyword evidence="12" id="KW-1185">Reference proteome</keyword>
<dbReference type="PANTHER" id="PTHR41694:SF4">
    <property type="entry name" value="ENDOGENOUS RETROVIRUS GROUP K MEMBER 10 POL PROTEIN-RELATED"/>
    <property type="match status" value="1"/>
</dbReference>
<keyword evidence="2" id="KW-0548">Nucleotidyltransferase</keyword>
<dbReference type="Pfam" id="PF00665">
    <property type="entry name" value="rve"/>
    <property type="match status" value="1"/>
</dbReference>
<dbReference type="Gene3D" id="3.30.420.10">
    <property type="entry name" value="Ribonuclease H-like superfamily/Ribonuclease H"/>
    <property type="match status" value="2"/>
</dbReference>
<keyword evidence="3" id="KW-0540">Nuclease</keyword>
<dbReference type="InterPro" id="IPR001584">
    <property type="entry name" value="Integrase_cat-core"/>
</dbReference>
<organism evidence="11 12">
    <name type="scientific">Hirundo rustica rustica</name>
    <dbReference type="NCBI Taxonomy" id="333673"/>
    <lineage>
        <taxon>Eukaryota</taxon>
        <taxon>Metazoa</taxon>
        <taxon>Chordata</taxon>
        <taxon>Craniata</taxon>
        <taxon>Vertebrata</taxon>
        <taxon>Euteleostomi</taxon>
        <taxon>Archelosauria</taxon>
        <taxon>Archosauria</taxon>
        <taxon>Dinosauria</taxon>
        <taxon>Saurischia</taxon>
        <taxon>Theropoda</taxon>
        <taxon>Coelurosauria</taxon>
        <taxon>Aves</taxon>
        <taxon>Neognathae</taxon>
        <taxon>Neoaves</taxon>
        <taxon>Telluraves</taxon>
        <taxon>Australaves</taxon>
        <taxon>Passeriformes</taxon>
        <taxon>Sylvioidea</taxon>
        <taxon>Hirundinidae</taxon>
        <taxon>Hirundo</taxon>
    </lineage>
</organism>
<evidence type="ECO:0000313" key="11">
    <source>
        <dbReference type="EMBL" id="RMC20392.1"/>
    </source>
</evidence>
<name>A0A3M0L443_HIRRU</name>
<dbReference type="STRING" id="333673.A0A3M0L443"/>
<dbReference type="PANTHER" id="PTHR41694">
    <property type="entry name" value="ENDOGENOUS RETROVIRUS GROUP K MEMBER POL PROTEIN"/>
    <property type="match status" value="1"/>
</dbReference>
<evidence type="ECO:0000256" key="6">
    <source>
        <dbReference type="ARBA" id="ARBA00022833"/>
    </source>
</evidence>
<dbReference type="PROSITE" id="PS50994">
    <property type="entry name" value="INTEGRASE"/>
    <property type="match status" value="1"/>
</dbReference>
<evidence type="ECO:0000256" key="2">
    <source>
        <dbReference type="ARBA" id="ARBA00022695"/>
    </source>
</evidence>
<keyword evidence="5" id="KW-0378">Hydrolase</keyword>
<keyword evidence="4" id="KW-0255">Endonuclease</keyword>
<sequence>MESFALGHAKFLSVMPMVYRIEPSIDVTVFITTPDLHPTGVNPRGLKALELWQTNVTQVTEFGWLKYVHVTVDTSSAMWVSAHTGEKARDVIAHWKQAFAILGIPSAVKTDNGPAYASQKGNANLQLSLDSYSGQISVHAPSHKSFNKEFHLILLEKRSRRPLKALTVFTDESGASHKLVMTWRNPQTQHWEADVEFVEGSPQVAELAAVMRAFEKFSEQINLVTNSAYVAG</sequence>
<dbReference type="Proteomes" id="UP000269221">
    <property type="component" value="Unassembled WGS sequence"/>
</dbReference>
<keyword evidence="6" id="KW-0862">Zinc</keyword>
<dbReference type="GO" id="GO:0015074">
    <property type="term" value="P:DNA integration"/>
    <property type="evidence" value="ECO:0007669"/>
    <property type="project" value="InterPro"/>
</dbReference>
<keyword evidence="1" id="KW-0808">Transferase</keyword>
<evidence type="ECO:0000256" key="7">
    <source>
        <dbReference type="ARBA" id="ARBA00022918"/>
    </source>
</evidence>
<comment type="caution">
    <text evidence="11">The sequence shown here is derived from an EMBL/GenBank/DDBJ whole genome shotgun (WGS) entry which is preliminary data.</text>
</comment>
<dbReference type="GO" id="GO:0035613">
    <property type="term" value="F:RNA stem-loop binding"/>
    <property type="evidence" value="ECO:0007669"/>
    <property type="project" value="TreeGrafter"/>
</dbReference>
<dbReference type="InterPro" id="IPR002156">
    <property type="entry name" value="RNaseH_domain"/>
</dbReference>
<evidence type="ECO:0000259" key="10">
    <source>
        <dbReference type="PROSITE" id="PS50994"/>
    </source>
</evidence>
<evidence type="ECO:0000256" key="4">
    <source>
        <dbReference type="ARBA" id="ARBA00022759"/>
    </source>
</evidence>
<accession>A0A3M0L443</accession>
<evidence type="ECO:0000256" key="3">
    <source>
        <dbReference type="ARBA" id="ARBA00022722"/>
    </source>
</evidence>
<keyword evidence="7" id="KW-0695">RNA-directed DNA polymerase</keyword>
<dbReference type="GO" id="GO:0004523">
    <property type="term" value="F:RNA-DNA hybrid ribonuclease activity"/>
    <property type="evidence" value="ECO:0007669"/>
    <property type="project" value="InterPro"/>
</dbReference>
<dbReference type="AlphaFoldDB" id="A0A3M0L443"/>
<evidence type="ECO:0000256" key="1">
    <source>
        <dbReference type="ARBA" id="ARBA00022679"/>
    </source>
</evidence>
<proteinExistence type="predicted"/>
<dbReference type="EMBL" id="QRBI01000093">
    <property type="protein sequence ID" value="RMC20392.1"/>
    <property type="molecule type" value="Genomic_DNA"/>
</dbReference>
<evidence type="ECO:0000256" key="5">
    <source>
        <dbReference type="ARBA" id="ARBA00022801"/>
    </source>
</evidence>
<protein>
    <submittedName>
        <fullName evidence="11">Uncharacterized protein</fullName>
    </submittedName>
</protein>
<dbReference type="InterPro" id="IPR036397">
    <property type="entry name" value="RNaseH_sf"/>
</dbReference>
<dbReference type="OrthoDB" id="9386368at2759"/>
<feature type="domain" description="RNase H type-1" evidence="9">
    <location>
        <begin position="162"/>
        <end position="232"/>
    </location>
</feature>
<dbReference type="InterPro" id="IPR012337">
    <property type="entry name" value="RNaseH-like_sf"/>
</dbReference>
<keyword evidence="8" id="KW-0511">Multifunctional enzyme</keyword>
<dbReference type="PROSITE" id="PS50879">
    <property type="entry name" value="RNASE_H_1"/>
    <property type="match status" value="1"/>
</dbReference>
<dbReference type="GO" id="GO:0003964">
    <property type="term" value="F:RNA-directed DNA polymerase activity"/>
    <property type="evidence" value="ECO:0007669"/>
    <property type="project" value="UniProtKB-KW"/>
</dbReference>
<evidence type="ECO:0000256" key="8">
    <source>
        <dbReference type="ARBA" id="ARBA00023268"/>
    </source>
</evidence>
<gene>
    <name evidence="11" type="ORF">DUI87_01241</name>
</gene>
<reference evidence="11 12" key="1">
    <citation type="submission" date="2018-07" db="EMBL/GenBank/DDBJ databases">
        <title>A high quality draft genome assembly of the barn swallow (H. rustica rustica).</title>
        <authorList>
            <person name="Formenti G."/>
            <person name="Chiara M."/>
            <person name="Poveda L."/>
            <person name="Francoijs K.-J."/>
            <person name="Bonisoli-Alquati A."/>
            <person name="Canova L."/>
            <person name="Gianfranceschi L."/>
            <person name="Horner D.S."/>
            <person name="Saino N."/>
        </authorList>
    </citation>
    <scope>NUCLEOTIDE SEQUENCE [LARGE SCALE GENOMIC DNA]</scope>
    <source>
        <strain evidence="11">Chelidonia</strain>
        <tissue evidence="11">Blood</tissue>
    </source>
</reference>
<feature type="domain" description="Integrase catalytic" evidence="10">
    <location>
        <begin position="39"/>
        <end position="144"/>
    </location>
</feature>
<evidence type="ECO:0000259" key="9">
    <source>
        <dbReference type="PROSITE" id="PS50879"/>
    </source>
</evidence>
<dbReference type="SUPFAM" id="SSF53098">
    <property type="entry name" value="Ribonuclease H-like"/>
    <property type="match status" value="2"/>
</dbReference>